<keyword evidence="3" id="KW-0325">Glycoprotein</keyword>
<dbReference type="GeneID" id="113472208"/>
<dbReference type="STRING" id="121845.A0A3Q0JHE9"/>
<dbReference type="GO" id="GO:0045217">
    <property type="term" value="P:cell-cell junction maintenance"/>
    <property type="evidence" value="ECO:0007669"/>
    <property type="project" value="TreeGrafter"/>
</dbReference>
<sequence length="326" mass="36819">MSRVNTTKELVVQERMVLYYKYDNNPSTCVKIFHSAYKIKPFGFRLLQFNLFNTSDSISLYDGSLYNVSAIPLFSVTKDSGLEKKFITTQSPTLSIKLLATGASHMHGFIAEIVTLPISAIGFTVGYYYYCEDSFEGSLSVSWEQPNLVNVENLGGRLMTSLTLHQRDRPYVIKSDLTIMPHVTLTISPGTILEFAPRVGILALGTLIAKGRRHEEIVMRPLPNDIPASTEIVHNMYKSSLIVFDGLQKVRIRRNLLSDNTLAYSLVAGMKTARLESTLDATENWWGTKDPVIIQHLIFDFDDWNDHALVNFAPYLIEDSLTHSER</sequence>
<protein>
    <submittedName>
        <fullName evidence="5">Protein bark beetle-like</fullName>
    </submittedName>
</protein>
<dbReference type="PANTHER" id="PTHR47653:SF1">
    <property type="entry name" value="DELETED IN MALIGNANT BRAIN TUMORS 1 PROTEIN"/>
    <property type="match status" value="1"/>
</dbReference>
<evidence type="ECO:0000313" key="5">
    <source>
        <dbReference type="RefSeq" id="XP_026687804.1"/>
    </source>
</evidence>
<dbReference type="PaxDb" id="121845-A0A3Q0JHE9"/>
<keyword evidence="1" id="KW-0732">Signal</keyword>
<reference evidence="5" key="1">
    <citation type="submission" date="2025-08" db="UniProtKB">
        <authorList>
            <consortium name="RefSeq"/>
        </authorList>
    </citation>
    <scope>IDENTIFICATION</scope>
</reference>
<dbReference type="AlphaFoldDB" id="A0A3Q0JHE9"/>
<name>A0A3Q0JHE9_DIACI</name>
<evidence type="ECO:0000256" key="2">
    <source>
        <dbReference type="ARBA" id="ARBA00022737"/>
    </source>
</evidence>
<dbReference type="KEGG" id="dci:113472208"/>
<accession>A0A3Q0JHE9</accession>
<evidence type="ECO:0000256" key="1">
    <source>
        <dbReference type="ARBA" id="ARBA00022729"/>
    </source>
</evidence>
<dbReference type="Proteomes" id="UP000079169">
    <property type="component" value="Unplaced"/>
</dbReference>
<organism evidence="4 5">
    <name type="scientific">Diaphorina citri</name>
    <name type="common">Asian citrus psyllid</name>
    <dbReference type="NCBI Taxonomy" id="121845"/>
    <lineage>
        <taxon>Eukaryota</taxon>
        <taxon>Metazoa</taxon>
        <taxon>Ecdysozoa</taxon>
        <taxon>Arthropoda</taxon>
        <taxon>Hexapoda</taxon>
        <taxon>Insecta</taxon>
        <taxon>Pterygota</taxon>
        <taxon>Neoptera</taxon>
        <taxon>Paraneoptera</taxon>
        <taxon>Hemiptera</taxon>
        <taxon>Sternorrhyncha</taxon>
        <taxon>Psylloidea</taxon>
        <taxon>Psyllidae</taxon>
        <taxon>Diaphorininae</taxon>
        <taxon>Diaphorina</taxon>
    </lineage>
</organism>
<keyword evidence="4" id="KW-1185">Reference proteome</keyword>
<evidence type="ECO:0000256" key="3">
    <source>
        <dbReference type="ARBA" id="ARBA00023180"/>
    </source>
</evidence>
<gene>
    <name evidence="5" type="primary">LOC113472208</name>
</gene>
<proteinExistence type="predicted"/>
<evidence type="ECO:0000313" key="4">
    <source>
        <dbReference type="Proteomes" id="UP000079169"/>
    </source>
</evidence>
<dbReference type="PANTHER" id="PTHR47653">
    <property type="entry name" value="PROTEIN BARK BEETLE"/>
    <property type="match status" value="1"/>
</dbReference>
<keyword evidence="2" id="KW-0677">Repeat</keyword>
<dbReference type="RefSeq" id="XP_026687804.1">
    <property type="nucleotide sequence ID" value="XM_026832003.1"/>
</dbReference>
<dbReference type="InterPro" id="IPR053243">
    <property type="entry name" value="SJ_maturation_regulator"/>
</dbReference>
<dbReference type="GO" id="GO:0016020">
    <property type="term" value="C:membrane"/>
    <property type="evidence" value="ECO:0007669"/>
    <property type="project" value="TreeGrafter"/>
</dbReference>